<comment type="similarity">
    <text evidence="1 5">Belongs to the universal ribosomal protein uL29 family.</text>
</comment>
<dbReference type="OrthoDB" id="5296761at2"/>
<feature type="region of interest" description="Disordered" evidence="6">
    <location>
        <begin position="60"/>
        <end position="79"/>
    </location>
</feature>
<keyword evidence="2 5" id="KW-0689">Ribosomal protein</keyword>
<dbReference type="SUPFAM" id="SSF46561">
    <property type="entry name" value="Ribosomal protein L29 (L29p)"/>
    <property type="match status" value="1"/>
</dbReference>
<evidence type="ECO:0000256" key="2">
    <source>
        <dbReference type="ARBA" id="ARBA00022980"/>
    </source>
</evidence>
<organism evidence="7 8">
    <name type="scientific">Thermoflavifilum aggregans</name>
    <dbReference type="NCBI Taxonomy" id="454188"/>
    <lineage>
        <taxon>Bacteria</taxon>
        <taxon>Pseudomonadati</taxon>
        <taxon>Bacteroidota</taxon>
        <taxon>Chitinophagia</taxon>
        <taxon>Chitinophagales</taxon>
        <taxon>Chitinophagaceae</taxon>
        <taxon>Thermoflavifilum</taxon>
    </lineage>
</organism>
<comment type="caution">
    <text evidence="7">The sequence shown here is derived from an EMBL/GenBank/DDBJ whole genome shotgun (WGS) entry which is preliminary data.</text>
</comment>
<evidence type="ECO:0000256" key="6">
    <source>
        <dbReference type="SAM" id="MobiDB-lite"/>
    </source>
</evidence>
<evidence type="ECO:0000256" key="1">
    <source>
        <dbReference type="ARBA" id="ARBA00009254"/>
    </source>
</evidence>
<dbReference type="Proteomes" id="UP000230000">
    <property type="component" value="Unassembled WGS sequence"/>
</dbReference>
<sequence length="79" mass="9304">MAKTKIDLKALSDQDLEQKIAEETLHLKRLKFSHAISPLENPMSIRQTRREIARLKTELRRRQLQPRQDAAIQSENNKQ</sequence>
<proteinExistence type="inferred from homology"/>
<reference evidence="7 8" key="1">
    <citation type="submission" date="2017-11" db="EMBL/GenBank/DDBJ databases">
        <title>Genomic Encyclopedia of Archaeal and Bacterial Type Strains, Phase II (KMG-II): From Individual Species to Whole Genera.</title>
        <authorList>
            <person name="Goeker M."/>
        </authorList>
    </citation>
    <scope>NUCLEOTIDE SEQUENCE [LARGE SCALE GENOMIC DNA]</scope>
    <source>
        <strain evidence="7 8">DSM 27268</strain>
    </source>
</reference>
<dbReference type="GO" id="GO:0003735">
    <property type="term" value="F:structural constituent of ribosome"/>
    <property type="evidence" value="ECO:0007669"/>
    <property type="project" value="InterPro"/>
</dbReference>
<dbReference type="Pfam" id="PF00831">
    <property type="entry name" value="Ribosomal_L29"/>
    <property type="match status" value="1"/>
</dbReference>
<evidence type="ECO:0000313" key="7">
    <source>
        <dbReference type="EMBL" id="PJJ75265.1"/>
    </source>
</evidence>
<dbReference type="CDD" id="cd00427">
    <property type="entry name" value="Ribosomal_L29_HIP"/>
    <property type="match status" value="1"/>
</dbReference>
<evidence type="ECO:0000256" key="3">
    <source>
        <dbReference type="ARBA" id="ARBA00023274"/>
    </source>
</evidence>
<keyword evidence="3 5" id="KW-0687">Ribonucleoprotein</keyword>
<dbReference type="InterPro" id="IPR018254">
    <property type="entry name" value="Ribosomal_uL29_CS"/>
</dbReference>
<keyword evidence="8" id="KW-1185">Reference proteome</keyword>
<evidence type="ECO:0000256" key="4">
    <source>
        <dbReference type="ARBA" id="ARBA00035204"/>
    </source>
</evidence>
<dbReference type="PROSITE" id="PS00579">
    <property type="entry name" value="RIBOSOMAL_L29"/>
    <property type="match status" value="1"/>
</dbReference>
<dbReference type="AlphaFoldDB" id="A0A2M9CTT3"/>
<protein>
    <recommendedName>
        <fullName evidence="4 5">Large ribosomal subunit protein uL29</fullName>
    </recommendedName>
</protein>
<dbReference type="RefSeq" id="WP_100313902.1">
    <property type="nucleotide sequence ID" value="NZ_PGFG01000001.1"/>
</dbReference>
<evidence type="ECO:0000256" key="5">
    <source>
        <dbReference type="HAMAP-Rule" id="MF_00374"/>
    </source>
</evidence>
<dbReference type="GO" id="GO:1990904">
    <property type="term" value="C:ribonucleoprotein complex"/>
    <property type="evidence" value="ECO:0007669"/>
    <property type="project" value="UniProtKB-KW"/>
</dbReference>
<gene>
    <name evidence="5" type="primary">rpmC</name>
    <name evidence="7" type="ORF">BXY57_0837</name>
</gene>
<evidence type="ECO:0000313" key="8">
    <source>
        <dbReference type="Proteomes" id="UP000230000"/>
    </source>
</evidence>
<dbReference type="InterPro" id="IPR001854">
    <property type="entry name" value="Ribosomal_uL29"/>
</dbReference>
<dbReference type="GO" id="GO:0005840">
    <property type="term" value="C:ribosome"/>
    <property type="evidence" value="ECO:0007669"/>
    <property type="project" value="UniProtKB-KW"/>
</dbReference>
<dbReference type="HAMAP" id="MF_00374">
    <property type="entry name" value="Ribosomal_uL29"/>
    <property type="match status" value="1"/>
</dbReference>
<dbReference type="NCBIfam" id="TIGR00012">
    <property type="entry name" value="L29"/>
    <property type="match status" value="1"/>
</dbReference>
<dbReference type="GO" id="GO:0006412">
    <property type="term" value="P:translation"/>
    <property type="evidence" value="ECO:0007669"/>
    <property type="project" value="UniProtKB-UniRule"/>
</dbReference>
<name>A0A2M9CTT3_9BACT</name>
<accession>A0A2M9CTT3</accession>
<dbReference type="Gene3D" id="1.10.287.310">
    <property type="match status" value="1"/>
</dbReference>
<dbReference type="EMBL" id="PGFG01000001">
    <property type="protein sequence ID" value="PJJ75265.1"/>
    <property type="molecule type" value="Genomic_DNA"/>
</dbReference>
<dbReference type="InterPro" id="IPR036049">
    <property type="entry name" value="Ribosomal_uL29_sf"/>
</dbReference>